<dbReference type="InterPro" id="IPR013826">
    <property type="entry name" value="Topo_IA_cen_sub3"/>
</dbReference>
<keyword evidence="15" id="KW-1185">Reference proteome</keyword>
<dbReference type="PROSITE" id="PS50880">
    <property type="entry name" value="TOPRIM"/>
    <property type="match status" value="1"/>
</dbReference>
<dbReference type="EC" id="5.6.2.1" evidence="3"/>
<dbReference type="Proteomes" id="UP000321317">
    <property type="component" value="Unassembled WGS sequence"/>
</dbReference>
<dbReference type="InterPro" id="IPR003602">
    <property type="entry name" value="Topo_IA_DNA-bd_dom"/>
</dbReference>
<dbReference type="SMART" id="SM00437">
    <property type="entry name" value="TOP1Ac"/>
    <property type="match status" value="1"/>
</dbReference>
<proteinExistence type="inferred from homology"/>
<dbReference type="InterPro" id="IPR013825">
    <property type="entry name" value="Topo_IA_cen_sub2"/>
</dbReference>
<accession>A0ABY3L4I3</accession>
<evidence type="ECO:0000259" key="13">
    <source>
        <dbReference type="PROSITE" id="PS52039"/>
    </source>
</evidence>
<feature type="compositionally biased region" description="Low complexity" evidence="11">
    <location>
        <begin position="423"/>
        <end position="440"/>
    </location>
</feature>
<dbReference type="InterPro" id="IPR013824">
    <property type="entry name" value="Topo_IA_cen_sub1"/>
</dbReference>
<comment type="caution">
    <text evidence="14">The sequence shown here is derived from an EMBL/GenBank/DDBJ whole genome shotgun (WGS) entry which is preliminary data.</text>
</comment>
<dbReference type="Gene3D" id="3.40.50.140">
    <property type="match status" value="1"/>
</dbReference>
<feature type="domain" description="Toprim" evidence="12">
    <location>
        <begin position="1"/>
        <end position="109"/>
    </location>
</feature>
<evidence type="ECO:0000256" key="10">
    <source>
        <dbReference type="ARBA" id="ARBA00032877"/>
    </source>
</evidence>
<evidence type="ECO:0000256" key="11">
    <source>
        <dbReference type="SAM" id="MobiDB-lite"/>
    </source>
</evidence>
<dbReference type="PANTHER" id="PTHR42785">
    <property type="entry name" value="DNA TOPOISOMERASE, TYPE IA, CORE"/>
    <property type="match status" value="1"/>
</dbReference>
<dbReference type="Pfam" id="PF01131">
    <property type="entry name" value="Topoisom_bac"/>
    <property type="match status" value="1"/>
</dbReference>
<feature type="region of interest" description="Disordered" evidence="11">
    <location>
        <begin position="417"/>
        <end position="445"/>
    </location>
</feature>
<dbReference type="InterPro" id="IPR006171">
    <property type="entry name" value="TOPRIM_dom"/>
</dbReference>
<keyword evidence="6" id="KW-0413">Isomerase</keyword>
<dbReference type="RefSeq" id="WP_147734372.1">
    <property type="nucleotide sequence ID" value="NZ_JANKHQ010000005.1"/>
</dbReference>
<dbReference type="InterPro" id="IPR013497">
    <property type="entry name" value="Topo_IA_cen"/>
</dbReference>
<evidence type="ECO:0000313" key="14">
    <source>
        <dbReference type="EMBL" id="TXK60929.1"/>
    </source>
</evidence>
<dbReference type="CDD" id="cd00186">
    <property type="entry name" value="TOP1Ac"/>
    <property type="match status" value="1"/>
</dbReference>
<evidence type="ECO:0000256" key="2">
    <source>
        <dbReference type="ARBA" id="ARBA00009446"/>
    </source>
</evidence>
<evidence type="ECO:0000256" key="4">
    <source>
        <dbReference type="ARBA" id="ARBA00023029"/>
    </source>
</evidence>
<dbReference type="Gene3D" id="2.70.20.10">
    <property type="entry name" value="Topoisomerase I, domain 3"/>
    <property type="match status" value="1"/>
</dbReference>
<dbReference type="InterPro" id="IPR003601">
    <property type="entry name" value="Topo_IA_2"/>
</dbReference>
<sequence>MSIIIIESPNKIEKVKKYSGFNTYATQGHFKTLSNNIFIPEKEEHYEPEFVDIDKASSYRINQIINASKNEEVFIATDPDREGYAIGFMVYLAIKNFAKSIKRAEFFEITEAGIKKGLENAIDFHKSNFKDYESYKARAISDKMIGYILSPKYINKLNDKNISVGRVQTPALNFIVQKELKIKDFLNSSESKKIEYKIKAKLQKNNTQFQALNDNIFATKEEANNYINTLSNQNKAKLYQKETKESKIKPKAPFRTSQFQEAINKAYGYDSKKAMALAQSLFEKGLITYHRTDSNALSNDFIEEIKQNYQNQSWYEERVYKAGEQSQANAHEAIRITHAHSLDEIEKIVREESLSDEERKAYELIFLNSLASQGKTSINEITTYDFSINALSFKAKLLKCVFKGFKELYTLNKEALDEENESTNENNTQENQNAPQNTANSDTNETQNIDLNIELNEEVDILGYELVEIKAKAPSRYKESNFISLLEKEGIGRPSTYASFLPTLLKRNYVELDKKGKSSFIKATDKGIAFIKSIQKNDEWISQSEYTRQMENMLDCISKGEVSYLDYIKAIHQKMEFAKINAHNAPPNEKSLKFAMDIAKALNIDLPQGIENDYKICSNFINENKDKMPKKVFKPSEKQIALCEKLAKDKNLELPKDYKENASSCSAFIDKCFKNAKNNKNNQTKGG</sequence>
<dbReference type="Gene3D" id="1.10.460.10">
    <property type="entry name" value="Topoisomerase I, domain 2"/>
    <property type="match status" value="1"/>
</dbReference>
<dbReference type="PROSITE" id="PS52039">
    <property type="entry name" value="TOPO_IA_2"/>
    <property type="match status" value="1"/>
</dbReference>
<evidence type="ECO:0000256" key="9">
    <source>
        <dbReference type="ARBA" id="ARBA00032235"/>
    </source>
</evidence>
<reference evidence="14 15" key="1">
    <citation type="submission" date="2019-08" db="EMBL/GenBank/DDBJ databases">
        <title>Rapid identification of Enteric Bacteria from Whole Genome Sequences (WGS) using Average Nucleotide Identity (ANI).</title>
        <authorList>
            <person name="Lane C."/>
        </authorList>
    </citation>
    <scope>NUCLEOTIDE SEQUENCE [LARGE SCALE GENOMIC DNA]</scope>
    <source>
        <strain evidence="14 15">D4984</strain>
    </source>
</reference>
<evidence type="ECO:0000256" key="5">
    <source>
        <dbReference type="ARBA" id="ARBA00023125"/>
    </source>
</evidence>
<evidence type="ECO:0000259" key="12">
    <source>
        <dbReference type="PROSITE" id="PS50880"/>
    </source>
</evidence>
<gene>
    <name evidence="14" type="ORF">FVD16_00665</name>
</gene>
<keyword evidence="4" id="KW-0799">Topoisomerase</keyword>
<evidence type="ECO:0000256" key="8">
    <source>
        <dbReference type="ARBA" id="ARBA00031985"/>
    </source>
</evidence>
<keyword evidence="5" id="KW-0238">DNA-binding</keyword>
<evidence type="ECO:0000313" key="15">
    <source>
        <dbReference type="Proteomes" id="UP000321317"/>
    </source>
</evidence>
<evidence type="ECO:0000256" key="7">
    <source>
        <dbReference type="ARBA" id="ARBA00030003"/>
    </source>
</evidence>
<dbReference type="Gene3D" id="1.10.290.10">
    <property type="entry name" value="Topoisomerase I, domain 4"/>
    <property type="match status" value="1"/>
</dbReference>
<organism evidence="14 15">
    <name type="scientific">Campylobacter helveticus</name>
    <dbReference type="NCBI Taxonomy" id="28898"/>
    <lineage>
        <taxon>Bacteria</taxon>
        <taxon>Pseudomonadati</taxon>
        <taxon>Campylobacterota</taxon>
        <taxon>Epsilonproteobacteria</taxon>
        <taxon>Campylobacterales</taxon>
        <taxon>Campylobacteraceae</taxon>
        <taxon>Campylobacter</taxon>
    </lineage>
</organism>
<protein>
    <recommendedName>
        <fullName evidence="3">DNA topoisomerase</fullName>
        <ecNumber evidence="3">5.6.2.1</ecNumber>
    </recommendedName>
    <alternativeName>
        <fullName evidence="10">Omega-protein</fullName>
    </alternativeName>
    <alternativeName>
        <fullName evidence="9">Relaxing enzyme</fullName>
    </alternativeName>
    <alternativeName>
        <fullName evidence="7">Swivelase</fullName>
    </alternativeName>
    <alternativeName>
        <fullName evidence="8">Untwisting enzyme</fullName>
    </alternativeName>
</protein>
<dbReference type="InterPro" id="IPR023405">
    <property type="entry name" value="Topo_IA_core_domain"/>
</dbReference>
<dbReference type="SMART" id="SM00436">
    <property type="entry name" value="TOP1Bc"/>
    <property type="match status" value="1"/>
</dbReference>
<evidence type="ECO:0000256" key="1">
    <source>
        <dbReference type="ARBA" id="ARBA00000213"/>
    </source>
</evidence>
<dbReference type="PANTHER" id="PTHR42785:SF1">
    <property type="entry name" value="DNA TOPOISOMERASE"/>
    <property type="match status" value="1"/>
</dbReference>
<comment type="similarity">
    <text evidence="2">Belongs to the type IA topoisomerase family.</text>
</comment>
<evidence type="ECO:0000256" key="3">
    <source>
        <dbReference type="ARBA" id="ARBA00012891"/>
    </source>
</evidence>
<dbReference type="InterPro" id="IPR000380">
    <property type="entry name" value="Topo_IA"/>
</dbReference>
<dbReference type="EMBL" id="VRMA01000002">
    <property type="protein sequence ID" value="TXK60929.1"/>
    <property type="molecule type" value="Genomic_DNA"/>
</dbReference>
<name>A0ABY3L4I3_9BACT</name>
<dbReference type="SUPFAM" id="SSF56712">
    <property type="entry name" value="Prokaryotic type I DNA topoisomerase"/>
    <property type="match status" value="1"/>
</dbReference>
<comment type="catalytic activity">
    <reaction evidence="1">
        <text>ATP-independent breakage of single-stranded DNA, followed by passage and rejoining.</text>
        <dbReference type="EC" id="5.6.2.1"/>
    </reaction>
</comment>
<feature type="domain" description="Topo IA-type catalytic" evidence="13">
    <location>
        <begin position="128"/>
        <end position="579"/>
    </location>
</feature>
<dbReference type="PRINTS" id="PR00417">
    <property type="entry name" value="PRTPISMRASEI"/>
</dbReference>
<evidence type="ECO:0000256" key="6">
    <source>
        <dbReference type="ARBA" id="ARBA00023235"/>
    </source>
</evidence>
<dbReference type="Pfam" id="PF01751">
    <property type="entry name" value="Toprim"/>
    <property type="match status" value="1"/>
</dbReference>
<dbReference type="SMART" id="SM00493">
    <property type="entry name" value="TOPRIM"/>
    <property type="match status" value="1"/>
</dbReference>